<dbReference type="RefSeq" id="XP_007333469.1">
    <property type="nucleotide sequence ID" value="XM_007333407.1"/>
</dbReference>
<dbReference type="AlphaFoldDB" id="K5VN69"/>
<dbReference type="GeneID" id="18822695"/>
<proteinExistence type="predicted"/>
<name>K5VN69_AGABU</name>
<dbReference type="Proteomes" id="UP000008493">
    <property type="component" value="Unassembled WGS sequence"/>
</dbReference>
<organism evidence="1 2">
    <name type="scientific">Agaricus bisporus var. burnettii (strain JB137-S8 / ATCC MYA-4627 / FGSC 10392)</name>
    <name type="common">White button mushroom</name>
    <dbReference type="NCBI Taxonomy" id="597362"/>
    <lineage>
        <taxon>Eukaryota</taxon>
        <taxon>Fungi</taxon>
        <taxon>Dikarya</taxon>
        <taxon>Basidiomycota</taxon>
        <taxon>Agaricomycotina</taxon>
        <taxon>Agaricomycetes</taxon>
        <taxon>Agaricomycetidae</taxon>
        <taxon>Agaricales</taxon>
        <taxon>Agaricineae</taxon>
        <taxon>Agaricaceae</taxon>
        <taxon>Agaricus</taxon>
    </lineage>
</organism>
<gene>
    <name evidence="1" type="ORF">AGABI1DRAFT_109140</name>
</gene>
<dbReference type="InParanoid" id="K5VN69"/>
<evidence type="ECO:0000313" key="1">
    <source>
        <dbReference type="EMBL" id="EKM75904.1"/>
    </source>
</evidence>
<sequence length="105" mass="11978">MFDFGVRARTPQSSKARQWVEVRDWWSHSVLLTNANGRVGLLTTTQTTEGDFYLAPLTVVPRRCCSGVGVWQLGMTRRYASSRHCSRSPINKIYSTNQLGEKSRR</sequence>
<evidence type="ECO:0000313" key="2">
    <source>
        <dbReference type="Proteomes" id="UP000008493"/>
    </source>
</evidence>
<protein>
    <submittedName>
        <fullName evidence="1">Uncharacterized protein</fullName>
    </submittedName>
</protein>
<dbReference type="KEGG" id="abp:AGABI1DRAFT109140"/>
<dbReference type="HOGENOM" id="CLU_2235755_0_0_1"/>
<reference evidence="2" key="1">
    <citation type="journal article" date="2012" name="Proc. Natl. Acad. Sci. U.S.A.">
        <title>Genome sequence of the button mushroom Agaricus bisporus reveals mechanisms governing adaptation to a humic-rich ecological niche.</title>
        <authorList>
            <person name="Morin E."/>
            <person name="Kohler A."/>
            <person name="Baker A.R."/>
            <person name="Foulongne-Oriol M."/>
            <person name="Lombard V."/>
            <person name="Nagy L.G."/>
            <person name="Ohm R.A."/>
            <person name="Patyshakuliyeva A."/>
            <person name="Brun A."/>
            <person name="Aerts A.L."/>
            <person name="Bailey A.M."/>
            <person name="Billette C."/>
            <person name="Coutinho P.M."/>
            <person name="Deakin G."/>
            <person name="Doddapaneni H."/>
            <person name="Floudas D."/>
            <person name="Grimwood J."/>
            <person name="Hilden K."/>
            <person name="Kuees U."/>
            <person name="LaButti K.M."/>
            <person name="Lapidus A."/>
            <person name="Lindquist E.A."/>
            <person name="Lucas S.M."/>
            <person name="Murat C."/>
            <person name="Riley R.W."/>
            <person name="Salamov A.A."/>
            <person name="Schmutz J."/>
            <person name="Subramanian V."/>
            <person name="Woesten H.A.B."/>
            <person name="Xu J."/>
            <person name="Eastwood D.C."/>
            <person name="Foster G.D."/>
            <person name="Sonnenberg A.S."/>
            <person name="Cullen D."/>
            <person name="de Vries R.P."/>
            <person name="Lundell T."/>
            <person name="Hibbett D.S."/>
            <person name="Henrissat B."/>
            <person name="Burton K.S."/>
            <person name="Kerrigan R.W."/>
            <person name="Challen M.P."/>
            <person name="Grigoriev I.V."/>
            <person name="Martin F."/>
        </authorList>
    </citation>
    <scope>NUCLEOTIDE SEQUENCE [LARGE SCALE GENOMIC DNA]</scope>
    <source>
        <strain evidence="2">JB137-S8 / ATCC MYA-4627 / FGSC 10392</strain>
    </source>
</reference>
<dbReference type="EMBL" id="JH971407">
    <property type="protein sequence ID" value="EKM75904.1"/>
    <property type="molecule type" value="Genomic_DNA"/>
</dbReference>
<keyword evidence="2" id="KW-1185">Reference proteome</keyword>
<accession>K5VN69</accession>